<gene>
    <name evidence="1" type="ORF">Ssi02_56190</name>
</gene>
<organism evidence="1 2">
    <name type="scientific">Sinosporangium siamense</name>
    <dbReference type="NCBI Taxonomy" id="1367973"/>
    <lineage>
        <taxon>Bacteria</taxon>
        <taxon>Bacillati</taxon>
        <taxon>Actinomycetota</taxon>
        <taxon>Actinomycetes</taxon>
        <taxon>Streptosporangiales</taxon>
        <taxon>Streptosporangiaceae</taxon>
        <taxon>Sinosporangium</taxon>
    </lineage>
</organism>
<dbReference type="Proteomes" id="UP000606172">
    <property type="component" value="Unassembled WGS sequence"/>
</dbReference>
<proteinExistence type="predicted"/>
<dbReference type="RefSeq" id="WP_204030442.1">
    <property type="nucleotide sequence ID" value="NZ_BOOW01000035.1"/>
</dbReference>
<evidence type="ECO:0000313" key="1">
    <source>
        <dbReference type="EMBL" id="GII95388.1"/>
    </source>
</evidence>
<comment type="caution">
    <text evidence="1">The sequence shown here is derived from an EMBL/GenBank/DDBJ whole genome shotgun (WGS) entry which is preliminary data.</text>
</comment>
<dbReference type="AlphaFoldDB" id="A0A919V9F5"/>
<accession>A0A919V9F5</accession>
<keyword evidence="2" id="KW-1185">Reference proteome</keyword>
<sequence length="167" mass="18858">MRLWTVQHHTVPAILETTGELAGDWAKIMVSSYAPAYREMVAEMARRGVDCAGRPPIWAWTGPDTRDADVVLTAELLLGPTTAEEYATYVILDLIVPDEIVVLSSYGRWNTYLDAILFGEGPPYMDWTIDPHEQDEPGRVQACLPVLKRSWVLNARPFEEWREPSVS</sequence>
<dbReference type="InterPro" id="IPR024211">
    <property type="entry name" value="DUF3841"/>
</dbReference>
<reference evidence="1" key="1">
    <citation type="submission" date="2021-01" db="EMBL/GenBank/DDBJ databases">
        <title>Whole genome shotgun sequence of Sinosporangium siamense NBRC 109515.</title>
        <authorList>
            <person name="Komaki H."/>
            <person name="Tamura T."/>
        </authorList>
    </citation>
    <scope>NUCLEOTIDE SEQUENCE</scope>
    <source>
        <strain evidence="1">NBRC 109515</strain>
    </source>
</reference>
<evidence type="ECO:0000313" key="2">
    <source>
        <dbReference type="Proteomes" id="UP000606172"/>
    </source>
</evidence>
<name>A0A919V9F5_9ACTN</name>
<protein>
    <submittedName>
        <fullName evidence="1">Uncharacterized protein</fullName>
    </submittedName>
</protein>
<dbReference type="EMBL" id="BOOW01000035">
    <property type="protein sequence ID" value="GII95388.1"/>
    <property type="molecule type" value="Genomic_DNA"/>
</dbReference>
<dbReference type="Pfam" id="PF12952">
    <property type="entry name" value="DUF3841"/>
    <property type="match status" value="1"/>
</dbReference>